<proteinExistence type="predicted"/>
<name>A0AAX3BB58_9SPIR</name>
<reference evidence="1" key="1">
    <citation type="submission" date="2021-04" db="EMBL/GenBank/DDBJ databases">
        <authorList>
            <person name="Postec A."/>
        </authorList>
    </citation>
    <scope>NUCLEOTIDE SEQUENCE</scope>
    <source>
        <strain evidence="1">F1F22</strain>
    </source>
</reference>
<protein>
    <submittedName>
        <fullName evidence="1">Uncharacterized protein</fullName>
    </submittedName>
</protein>
<organism evidence="1 2">
    <name type="scientific">Thermospira aquatica</name>
    <dbReference type="NCBI Taxonomy" id="2828656"/>
    <lineage>
        <taxon>Bacteria</taxon>
        <taxon>Pseudomonadati</taxon>
        <taxon>Spirochaetota</taxon>
        <taxon>Spirochaetia</taxon>
        <taxon>Brevinematales</taxon>
        <taxon>Thermospiraceae</taxon>
        <taxon>Thermospira</taxon>
    </lineage>
</organism>
<sequence length="331" mass="38036">MHEGLHLDQHEWLAANGLEADDITLERMAYEQSTMTLALLQANFGLGVGGSKYEDVALAGAYFALSGDKELVGITDDGRSLSLSDLLGKKNTEKLAKMFFEYYCPKVEKWQKWAKEGKIENFTEQEKNELKLFYTLLAIGGKFGLGYPEAGDLLLNYLKGEKAKGLEGTPPYLISPEPYKNSVIVQDAMSRMKQFILKDLQDGVLDRKSWSSKNLLFPMKGRDVNKLGNFKREGYLASEQTANPRLKFMNNIFPLYVNVRVLDKNTVELEWIVEDEYIFKSYREDPTVYTDLPVGNYTFRLDDGLSQFLEELGIAKRFWYKASWKEVWKWK</sequence>
<evidence type="ECO:0000313" key="2">
    <source>
        <dbReference type="Proteomes" id="UP001056539"/>
    </source>
</evidence>
<accession>A0AAX3BB58</accession>
<dbReference type="KEGG" id="taqu:KDW03_07895"/>
<reference evidence="1" key="2">
    <citation type="submission" date="2022-06" db="EMBL/GenBank/DDBJ databases">
        <title>Thermospira aquatica gen. nov., sp. nov.</title>
        <authorList>
            <person name="Ben Ali Gam Z."/>
            <person name="Labat M."/>
        </authorList>
    </citation>
    <scope>NUCLEOTIDE SEQUENCE</scope>
    <source>
        <strain evidence="1">F1F22</strain>
    </source>
</reference>
<dbReference type="AlphaFoldDB" id="A0AAX3BB58"/>
<evidence type="ECO:0000313" key="1">
    <source>
        <dbReference type="EMBL" id="URA09409.1"/>
    </source>
</evidence>
<keyword evidence="2" id="KW-1185">Reference proteome</keyword>
<dbReference type="RefSeq" id="WP_271434538.1">
    <property type="nucleotide sequence ID" value="NZ_CP073355.1"/>
</dbReference>
<gene>
    <name evidence="1" type="ORF">KDW03_07895</name>
</gene>
<dbReference type="EMBL" id="CP073355">
    <property type="protein sequence ID" value="URA09409.1"/>
    <property type="molecule type" value="Genomic_DNA"/>
</dbReference>
<dbReference type="Proteomes" id="UP001056539">
    <property type="component" value="Chromosome"/>
</dbReference>